<dbReference type="AlphaFoldDB" id="A0A2T2YJG8"/>
<gene>
    <name evidence="1" type="ORF">AHMF7605_20170</name>
</gene>
<dbReference type="Proteomes" id="UP000240357">
    <property type="component" value="Unassembled WGS sequence"/>
</dbReference>
<organism evidence="1 2">
    <name type="scientific">Adhaeribacter arboris</name>
    <dbReference type="NCBI Taxonomy" id="2072846"/>
    <lineage>
        <taxon>Bacteria</taxon>
        <taxon>Pseudomonadati</taxon>
        <taxon>Bacteroidota</taxon>
        <taxon>Cytophagia</taxon>
        <taxon>Cytophagales</taxon>
        <taxon>Hymenobacteraceae</taxon>
        <taxon>Adhaeribacter</taxon>
    </lineage>
</organism>
<proteinExistence type="predicted"/>
<reference evidence="1 2" key="1">
    <citation type="submission" date="2018-03" db="EMBL/GenBank/DDBJ databases">
        <title>Adhaeribacter sp. HMF7605 Genome sequencing and assembly.</title>
        <authorList>
            <person name="Kang H."/>
            <person name="Kang J."/>
            <person name="Cha I."/>
            <person name="Kim H."/>
            <person name="Joh K."/>
        </authorList>
    </citation>
    <scope>NUCLEOTIDE SEQUENCE [LARGE SCALE GENOMIC DNA]</scope>
    <source>
        <strain evidence="1 2">HMF7605</strain>
    </source>
</reference>
<dbReference type="Gene3D" id="1.25.40.10">
    <property type="entry name" value="Tetratricopeptide repeat domain"/>
    <property type="match status" value="1"/>
</dbReference>
<evidence type="ECO:0008006" key="3">
    <source>
        <dbReference type="Google" id="ProtNLM"/>
    </source>
</evidence>
<dbReference type="InterPro" id="IPR011990">
    <property type="entry name" value="TPR-like_helical_dom_sf"/>
</dbReference>
<keyword evidence="2" id="KW-1185">Reference proteome</keyword>
<name>A0A2T2YJG8_9BACT</name>
<dbReference type="RefSeq" id="WP_106931836.1">
    <property type="nucleotide sequence ID" value="NZ_PYFT01000001.1"/>
</dbReference>
<dbReference type="EMBL" id="PYFT01000001">
    <property type="protein sequence ID" value="PSR55656.1"/>
    <property type="molecule type" value="Genomic_DNA"/>
</dbReference>
<sequence length="138" mass="15982">MYSVRDYDKKRNIINNIWALGFPPGITWRLMCLAYLFDEKFTLAEEYARNDYEASGGTRHGAANLIVCLATAGKKEEAEEFHQSIRERLAIPQFPFYLHAKANASLNRLDAAFTYLARAITDREYWLNTLKVSPKWDL</sequence>
<evidence type="ECO:0000313" key="2">
    <source>
        <dbReference type="Proteomes" id="UP000240357"/>
    </source>
</evidence>
<accession>A0A2T2YJG8</accession>
<protein>
    <recommendedName>
        <fullName evidence="3">Tetratricopeptide repeat protein</fullName>
    </recommendedName>
</protein>
<evidence type="ECO:0000313" key="1">
    <source>
        <dbReference type="EMBL" id="PSR55656.1"/>
    </source>
</evidence>
<comment type="caution">
    <text evidence="1">The sequence shown here is derived from an EMBL/GenBank/DDBJ whole genome shotgun (WGS) entry which is preliminary data.</text>
</comment>